<proteinExistence type="inferred from homology"/>
<protein>
    <recommendedName>
        <fullName evidence="9 10">Large ribosomal subunit protein uL22</fullName>
    </recommendedName>
</protein>
<comment type="function">
    <text evidence="1 10">The globular domain of the protein is located near the polypeptide exit tunnel on the outside of the subunit, while an extended beta-hairpin is found that lines the wall of the exit tunnel in the center of the 70S ribosome.</text>
</comment>
<comment type="function">
    <text evidence="8">This protein binds specifically to 23S rRNA; its binding is stimulated by other ribosomal proteins, e.g. L4, L17, and L20. It is important during the early stages of 50S assembly. It makes multiple contacts with different domains of the 23S rRNA in the assembled 50S subunit and ribosome.</text>
</comment>
<comment type="function">
    <text evidence="10 13">This protein binds specifically to 23S rRNA; its binding is stimulated by other ribosomal proteins, e.g., L4, L17, and L20. It is important during the early stages of 50S assembly. It makes multiple contacts with different domains of the 23S rRNA in the assembled 50S subunit and ribosome.</text>
</comment>
<evidence type="ECO:0000256" key="13">
    <source>
        <dbReference type="RuleBase" id="RU004008"/>
    </source>
</evidence>
<evidence type="ECO:0000256" key="8">
    <source>
        <dbReference type="ARBA" id="ARBA00025084"/>
    </source>
</evidence>
<evidence type="ECO:0000256" key="4">
    <source>
        <dbReference type="ARBA" id="ARBA00022730"/>
    </source>
</evidence>
<evidence type="ECO:0000256" key="7">
    <source>
        <dbReference type="ARBA" id="ARBA00023274"/>
    </source>
</evidence>
<dbReference type="InterPro" id="IPR036394">
    <property type="entry name" value="Ribosomal_uL22_sf"/>
</dbReference>
<evidence type="ECO:0000313" key="15">
    <source>
        <dbReference type="Proteomes" id="UP000242141"/>
    </source>
</evidence>
<dbReference type="GO" id="GO:0019843">
    <property type="term" value="F:rRNA binding"/>
    <property type="evidence" value="ECO:0007669"/>
    <property type="project" value="UniProtKB-UniRule"/>
</dbReference>
<dbReference type="EMBL" id="CWGI01000001">
    <property type="protein sequence ID" value="CRX36952.1"/>
    <property type="molecule type" value="Genomic_DNA"/>
</dbReference>
<keyword evidence="7 10" id="KW-0687">Ribonucleoprotein</keyword>
<evidence type="ECO:0000256" key="9">
    <source>
        <dbReference type="ARBA" id="ARBA00035207"/>
    </source>
</evidence>
<sequence length="131" mass="14560">MEAKALAKNIRISAQKANLVCELIRYKKVDEAFSILDTTNKKVAPLLKKVLNAAVANATENHGMLNENLIIIRAVANEGPTIKRFRPRAKGRVDQKLKRTAHLEIVLSDDFKLNKNGNKINKGDKNNGTKS</sequence>
<evidence type="ECO:0000256" key="6">
    <source>
        <dbReference type="ARBA" id="ARBA00022980"/>
    </source>
</evidence>
<organism evidence="14 15">
    <name type="scientific">Candidatus Hepatoplasma crinochetorum</name>
    <dbReference type="NCBI Taxonomy" id="295596"/>
    <lineage>
        <taxon>Bacteria</taxon>
        <taxon>Bacillati</taxon>
        <taxon>Mycoplasmatota</taxon>
        <taxon>Mollicutes</taxon>
        <taxon>Candidatus Hepatoplasmataceae</taxon>
        <taxon>Candidatus Hepatoplasma</taxon>
    </lineage>
</organism>
<name>A0A0G7ZLA8_9MOLU</name>
<accession>A0A0G7ZLA8</accession>
<keyword evidence="6 10" id="KW-0689">Ribosomal protein</keyword>
<dbReference type="PANTHER" id="PTHR13501">
    <property type="entry name" value="CHLOROPLAST 50S RIBOSOMAL PROTEIN L22-RELATED"/>
    <property type="match status" value="1"/>
</dbReference>
<comment type="similarity">
    <text evidence="2 10 11">Belongs to the universal ribosomal protein uL22 family.</text>
</comment>
<evidence type="ECO:0000256" key="10">
    <source>
        <dbReference type="HAMAP-Rule" id="MF_01331"/>
    </source>
</evidence>
<dbReference type="InterPro" id="IPR005727">
    <property type="entry name" value="Ribosomal_uL22_bac/chlpt-type"/>
</dbReference>
<dbReference type="Proteomes" id="UP000242141">
    <property type="component" value="Unassembled WGS sequence"/>
</dbReference>
<evidence type="ECO:0000256" key="5">
    <source>
        <dbReference type="ARBA" id="ARBA00022884"/>
    </source>
</evidence>
<dbReference type="GO" id="GO:0022625">
    <property type="term" value="C:cytosolic large ribosomal subunit"/>
    <property type="evidence" value="ECO:0007669"/>
    <property type="project" value="TreeGrafter"/>
</dbReference>
<dbReference type="GO" id="GO:0006412">
    <property type="term" value="P:translation"/>
    <property type="evidence" value="ECO:0007669"/>
    <property type="project" value="UniProtKB-UniRule"/>
</dbReference>
<dbReference type="Pfam" id="PF00237">
    <property type="entry name" value="Ribosomal_L22"/>
    <property type="match status" value="1"/>
</dbReference>
<dbReference type="InterPro" id="IPR001063">
    <property type="entry name" value="Ribosomal_uL22"/>
</dbReference>
<dbReference type="AlphaFoldDB" id="A0A0G7ZLA8"/>
<evidence type="ECO:0000256" key="3">
    <source>
        <dbReference type="ARBA" id="ARBA00011838"/>
    </source>
</evidence>
<gene>
    <name evidence="10" type="primary">rplV</name>
    <name evidence="14" type="ORF">HEPPS_01520</name>
</gene>
<dbReference type="SUPFAM" id="SSF54843">
    <property type="entry name" value="Ribosomal protein L22"/>
    <property type="match status" value="1"/>
</dbReference>
<dbReference type="Gene3D" id="3.90.470.10">
    <property type="entry name" value="Ribosomal protein L22/L17"/>
    <property type="match status" value="1"/>
</dbReference>
<evidence type="ECO:0000256" key="11">
    <source>
        <dbReference type="RuleBase" id="RU004005"/>
    </source>
</evidence>
<reference evidence="15" key="1">
    <citation type="submission" date="2015-05" db="EMBL/GenBank/DDBJ databases">
        <authorList>
            <person name="Collingro A."/>
        </authorList>
    </citation>
    <scope>NUCLEOTIDE SEQUENCE [LARGE SCALE GENOMIC DNA]</scope>
    <source>
        <strain evidence="15">Ps</strain>
    </source>
</reference>
<evidence type="ECO:0000256" key="2">
    <source>
        <dbReference type="ARBA" id="ARBA00009451"/>
    </source>
</evidence>
<keyword evidence="5 10" id="KW-0694">RNA-binding</keyword>
<evidence type="ECO:0000256" key="1">
    <source>
        <dbReference type="ARBA" id="ARBA00003478"/>
    </source>
</evidence>
<keyword evidence="15" id="KW-1185">Reference proteome</keyword>
<dbReference type="HAMAP" id="MF_01331_B">
    <property type="entry name" value="Ribosomal_uL22_B"/>
    <property type="match status" value="1"/>
</dbReference>
<dbReference type="NCBIfam" id="TIGR01044">
    <property type="entry name" value="rplV_bact"/>
    <property type="match status" value="1"/>
</dbReference>
<dbReference type="PANTHER" id="PTHR13501:SF8">
    <property type="entry name" value="LARGE RIBOSOMAL SUBUNIT PROTEIN UL22M"/>
    <property type="match status" value="1"/>
</dbReference>
<evidence type="ECO:0000256" key="12">
    <source>
        <dbReference type="RuleBase" id="RU004006"/>
    </source>
</evidence>
<dbReference type="GO" id="GO:0003735">
    <property type="term" value="F:structural constituent of ribosome"/>
    <property type="evidence" value="ECO:0007669"/>
    <property type="project" value="InterPro"/>
</dbReference>
<dbReference type="InterPro" id="IPR047867">
    <property type="entry name" value="Ribosomal_uL22_bac/org-type"/>
</dbReference>
<evidence type="ECO:0000313" key="14">
    <source>
        <dbReference type="EMBL" id="CRX36952.1"/>
    </source>
</evidence>
<dbReference type="PROSITE" id="PS00464">
    <property type="entry name" value="RIBOSOMAL_L22"/>
    <property type="match status" value="1"/>
</dbReference>
<dbReference type="CDD" id="cd00336">
    <property type="entry name" value="Ribosomal_L22"/>
    <property type="match status" value="1"/>
</dbReference>
<keyword evidence="4 10" id="KW-0699">rRNA-binding</keyword>
<comment type="subunit">
    <text evidence="3 10 12">Part of the 50S ribosomal subunit.</text>
</comment>
<dbReference type="InterPro" id="IPR018260">
    <property type="entry name" value="Ribosomal_uL22_CS"/>
</dbReference>